<protein>
    <submittedName>
        <fullName evidence="2">Uncharacterized protein</fullName>
    </submittedName>
</protein>
<name>A0A392UDI1_9FABA</name>
<reference evidence="2 3" key="1">
    <citation type="journal article" date="2018" name="Front. Plant Sci.">
        <title>Red Clover (Trifolium pratense) and Zigzag Clover (T. medium) - A Picture of Genomic Similarities and Differences.</title>
        <authorList>
            <person name="Dluhosova J."/>
            <person name="Istvanek J."/>
            <person name="Nedelnik J."/>
            <person name="Repkova J."/>
        </authorList>
    </citation>
    <scope>NUCLEOTIDE SEQUENCE [LARGE SCALE GENOMIC DNA]</scope>
    <source>
        <strain evidence="3">cv. 10/8</strain>
        <tissue evidence="2">Leaf</tissue>
    </source>
</reference>
<evidence type="ECO:0000313" key="3">
    <source>
        <dbReference type="Proteomes" id="UP000265520"/>
    </source>
</evidence>
<comment type="caution">
    <text evidence="2">The sequence shown here is derived from an EMBL/GenBank/DDBJ whole genome shotgun (WGS) entry which is preliminary data.</text>
</comment>
<feature type="non-terminal residue" evidence="2">
    <location>
        <position position="1"/>
    </location>
</feature>
<accession>A0A392UDI1</accession>
<keyword evidence="3" id="KW-1185">Reference proteome</keyword>
<dbReference type="EMBL" id="LXQA010799151">
    <property type="protein sequence ID" value="MCI71581.1"/>
    <property type="molecule type" value="Genomic_DNA"/>
</dbReference>
<dbReference type="Proteomes" id="UP000265520">
    <property type="component" value="Unassembled WGS sequence"/>
</dbReference>
<feature type="region of interest" description="Disordered" evidence="1">
    <location>
        <begin position="1"/>
        <end position="20"/>
    </location>
</feature>
<dbReference type="AlphaFoldDB" id="A0A392UDI1"/>
<evidence type="ECO:0000256" key="1">
    <source>
        <dbReference type="SAM" id="MobiDB-lite"/>
    </source>
</evidence>
<organism evidence="2 3">
    <name type="scientific">Trifolium medium</name>
    <dbReference type="NCBI Taxonomy" id="97028"/>
    <lineage>
        <taxon>Eukaryota</taxon>
        <taxon>Viridiplantae</taxon>
        <taxon>Streptophyta</taxon>
        <taxon>Embryophyta</taxon>
        <taxon>Tracheophyta</taxon>
        <taxon>Spermatophyta</taxon>
        <taxon>Magnoliopsida</taxon>
        <taxon>eudicotyledons</taxon>
        <taxon>Gunneridae</taxon>
        <taxon>Pentapetalae</taxon>
        <taxon>rosids</taxon>
        <taxon>fabids</taxon>
        <taxon>Fabales</taxon>
        <taxon>Fabaceae</taxon>
        <taxon>Papilionoideae</taxon>
        <taxon>50 kb inversion clade</taxon>
        <taxon>NPAAA clade</taxon>
        <taxon>Hologalegina</taxon>
        <taxon>IRL clade</taxon>
        <taxon>Trifolieae</taxon>
        <taxon>Trifolium</taxon>
    </lineage>
</organism>
<evidence type="ECO:0000313" key="2">
    <source>
        <dbReference type="EMBL" id="MCI71581.1"/>
    </source>
</evidence>
<sequence>SRVSSFAVGASIAGPRRGGG</sequence>
<proteinExistence type="predicted"/>